<proteinExistence type="predicted"/>
<protein>
    <recommendedName>
        <fullName evidence="4">Secreted protein</fullName>
    </recommendedName>
</protein>
<dbReference type="Proteomes" id="UP001589535">
    <property type="component" value="Unassembled WGS sequence"/>
</dbReference>
<dbReference type="EMBL" id="JBHMBK010000024">
    <property type="protein sequence ID" value="MFB9688215.1"/>
    <property type="molecule type" value="Genomic_DNA"/>
</dbReference>
<keyword evidence="3" id="KW-1185">Reference proteome</keyword>
<evidence type="ECO:0000256" key="1">
    <source>
        <dbReference type="SAM" id="MobiDB-lite"/>
    </source>
</evidence>
<accession>A0ABV5UBX3</accession>
<evidence type="ECO:0008006" key="4">
    <source>
        <dbReference type="Google" id="ProtNLM"/>
    </source>
</evidence>
<sequence length="129" mass="13356">MRTRATTWRSPTVVLIILGLLVAAVLHPEAGVGSFAAAGHATILPMDDAPDESSCPDHDDEHEHPAHPVAAHIPAPPRSEPAGLASADLLTPAFNAAASRAAVPPVKGELCPSGVSGRQLLLDLSVWRT</sequence>
<organism evidence="2 3">
    <name type="scientific">Amycolatopsis plumensis</name>
    <dbReference type="NCBI Taxonomy" id="236508"/>
    <lineage>
        <taxon>Bacteria</taxon>
        <taxon>Bacillati</taxon>
        <taxon>Actinomycetota</taxon>
        <taxon>Actinomycetes</taxon>
        <taxon>Pseudonocardiales</taxon>
        <taxon>Pseudonocardiaceae</taxon>
        <taxon>Amycolatopsis</taxon>
    </lineage>
</organism>
<evidence type="ECO:0000313" key="3">
    <source>
        <dbReference type="Proteomes" id="UP001589535"/>
    </source>
</evidence>
<dbReference type="RefSeq" id="WP_378199843.1">
    <property type="nucleotide sequence ID" value="NZ_JBHMBK010000024.1"/>
</dbReference>
<feature type="compositionally biased region" description="Basic and acidic residues" evidence="1">
    <location>
        <begin position="55"/>
        <end position="66"/>
    </location>
</feature>
<gene>
    <name evidence="2" type="ORF">ACFFTO_28905</name>
</gene>
<name>A0ABV5UBX3_9PSEU</name>
<feature type="region of interest" description="Disordered" evidence="1">
    <location>
        <begin position="46"/>
        <end position="84"/>
    </location>
</feature>
<evidence type="ECO:0000313" key="2">
    <source>
        <dbReference type="EMBL" id="MFB9688215.1"/>
    </source>
</evidence>
<reference evidence="2 3" key="1">
    <citation type="submission" date="2024-09" db="EMBL/GenBank/DDBJ databases">
        <authorList>
            <person name="Sun Q."/>
            <person name="Mori K."/>
        </authorList>
    </citation>
    <scope>NUCLEOTIDE SEQUENCE [LARGE SCALE GENOMIC DNA]</scope>
    <source>
        <strain evidence="2 3">JCM 13852</strain>
    </source>
</reference>
<comment type="caution">
    <text evidence="2">The sequence shown here is derived from an EMBL/GenBank/DDBJ whole genome shotgun (WGS) entry which is preliminary data.</text>
</comment>